<keyword evidence="2" id="KW-1185">Reference proteome</keyword>
<comment type="caution">
    <text evidence="1">The sequence shown here is derived from an EMBL/GenBank/DDBJ whole genome shotgun (WGS) entry which is preliminary data.</text>
</comment>
<dbReference type="EMBL" id="WBOT01000001">
    <property type="protein sequence ID" value="KAB2335045.1"/>
    <property type="molecule type" value="Genomic_DNA"/>
</dbReference>
<name>A0A7V7RP78_9BACI</name>
<dbReference type="RefSeq" id="WP_151571728.1">
    <property type="nucleotide sequence ID" value="NZ_WBOT01000001.1"/>
</dbReference>
<dbReference type="AlphaFoldDB" id="A0A7V7RP78"/>
<reference evidence="1 2" key="1">
    <citation type="journal article" date="2014" name="Arch. Microbiol.">
        <title>Bacillus mesophilum sp. nov., strain IITR-54T, a novel 4-chlorobiphenyl dechlorinating bacterium.</title>
        <authorList>
            <person name="Manickam N."/>
            <person name="Singh N.K."/>
            <person name="Bajaj A."/>
            <person name="Kumar R.M."/>
            <person name="Kaur G."/>
            <person name="Kaur N."/>
            <person name="Bala M."/>
            <person name="Kumar A."/>
            <person name="Mayilraj S."/>
        </authorList>
    </citation>
    <scope>NUCLEOTIDE SEQUENCE [LARGE SCALE GENOMIC DNA]</scope>
    <source>
        <strain evidence="1 2">IITR-54</strain>
    </source>
</reference>
<evidence type="ECO:0000313" key="2">
    <source>
        <dbReference type="Proteomes" id="UP000441354"/>
    </source>
</evidence>
<sequence>MPNQQIYYEYINGDLMPYIYVLTFESNEINWDKPVLEYEVIKPFRYDDLYEYDESILTAQIFIDDFIFNVNRMGFFKLNLSRISKRIERVGVDPAVITRFVIGTYDLQELITLLPEERKMTLLIR</sequence>
<accession>A0A7V7RP78</accession>
<protein>
    <submittedName>
        <fullName evidence="1">Uncharacterized protein</fullName>
    </submittedName>
</protein>
<proteinExistence type="predicted"/>
<evidence type="ECO:0000313" key="1">
    <source>
        <dbReference type="EMBL" id="KAB2335045.1"/>
    </source>
</evidence>
<dbReference type="OrthoDB" id="2888927at2"/>
<dbReference type="Proteomes" id="UP000441354">
    <property type="component" value="Unassembled WGS sequence"/>
</dbReference>
<gene>
    <name evidence="1" type="ORF">F7732_00255</name>
</gene>
<organism evidence="1 2">
    <name type="scientific">Bacillus mesophilum</name>
    <dbReference type="NCBI Taxonomy" id="1071718"/>
    <lineage>
        <taxon>Bacteria</taxon>
        <taxon>Bacillati</taxon>
        <taxon>Bacillota</taxon>
        <taxon>Bacilli</taxon>
        <taxon>Bacillales</taxon>
        <taxon>Bacillaceae</taxon>
        <taxon>Bacillus</taxon>
    </lineage>
</organism>